<dbReference type="EMBL" id="LT630450">
    <property type="protein sequence ID" value="SFV73919.1"/>
    <property type="molecule type" value="Genomic_DNA"/>
</dbReference>
<accession>A0A1K1LGS2</accession>
<protein>
    <recommendedName>
        <fullName evidence="1">BioF2-like acetyltransferase domain-containing protein</fullName>
    </recommendedName>
</protein>
<dbReference type="Proteomes" id="UP000186323">
    <property type="component" value="Chromosome I"/>
</dbReference>
<dbReference type="InterPro" id="IPR038740">
    <property type="entry name" value="BioF2-like_GNAT_dom"/>
</dbReference>
<gene>
    <name evidence="2" type="ORF">DESPIGER_2097</name>
</gene>
<dbReference type="AlphaFoldDB" id="A0A1K1LGS2"/>
<sequence>MNPVTHILARAVVPEHSAPFMQAVSGGRVLMVDSFVFYAAEDWLMAIAYPLRDGGEYSHQRFEAALSGALRETGATACFAVGPDLPPRLAGNVLERDEFYTLPADAPVPPRLRSPVRKARERLRIDETREFGPQHRRLWAEFMGRAVLRANVRELFARTPQMLAAEGADVRLLNAWDGDRLVACLVLDYSTPAFVSYIVGARARSHPVPHAGDALFAVMLEKARAAGCDFVQLGLGVNEGITRFKRKWGGAPQLPYVMAQWQERPRADVHKVVLDELMQALVERSDEGLSKRQILDRLPDQRPFAMLWELEKQGRRSWICGTAHFFCYSFADSFRRLFRQVDTVIFEGPLDAESLAQVEACGKSPDPGAVPLDSLMTGAEIRRLERVVCGVRGPVARFLNMEWEDAPDVRERLHATRHWYAFFSLWTAFLERQGWRDSVDLEAWHLARDMGKTVLGMESMEEQLHSLEVVPVPRVLDFFRHCGQWRSYMKRNIYHYLRGELEPMMGTSTEFPTRTQQVIDFRDQRFRERMRPFIEKGGAAVFVGAAHMLRLRRMLTEDGFTVRQVRPTWVHRMRARLRGEDDLYRIPADGER</sequence>
<keyword evidence="3" id="KW-1185">Reference proteome</keyword>
<dbReference type="RefSeq" id="WP_072336291.1">
    <property type="nucleotide sequence ID" value="NZ_DBGALU010000028.1"/>
</dbReference>
<dbReference type="Gene3D" id="3.40.630.30">
    <property type="match status" value="1"/>
</dbReference>
<dbReference type="OrthoDB" id="5447982at2"/>
<dbReference type="Pfam" id="PF01963">
    <property type="entry name" value="TraB_PrgY_gumN"/>
    <property type="match status" value="1"/>
</dbReference>
<name>A0A1K1LGS2_9BACT</name>
<evidence type="ECO:0000259" key="1">
    <source>
        <dbReference type="Pfam" id="PF13480"/>
    </source>
</evidence>
<dbReference type="InterPro" id="IPR002816">
    <property type="entry name" value="TraB/PrgY/GumN_fam"/>
</dbReference>
<organism evidence="2 3">
    <name type="scientific">Desulfovibrio piger</name>
    <dbReference type="NCBI Taxonomy" id="901"/>
    <lineage>
        <taxon>Bacteria</taxon>
        <taxon>Pseudomonadati</taxon>
        <taxon>Thermodesulfobacteriota</taxon>
        <taxon>Desulfovibrionia</taxon>
        <taxon>Desulfovibrionales</taxon>
        <taxon>Desulfovibrionaceae</taxon>
        <taxon>Desulfovibrio</taxon>
    </lineage>
</organism>
<reference evidence="3" key="1">
    <citation type="submission" date="2016-10" db="EMBL/GenBank/DDBJ databases">
        <authorList>
            <person name="Wegmann U."/>
        </authorList>
    </citation>
    <scope>NUCLEOTIDE SEQUENCE [LARGE SCALE GENOMIC DNA]</scope>
</reference>
<dbReference type="InterPro" id="IPR016181">
    <property type="entry name" value="Acyl_CoA_acyltransferase"/>
</dbReference>
<feature type="domain" description="BioF2-like acetyltransferase" evidence="1">
    <location>
        <begin position="113"/>
        <end position="245"/>
    </location>
</feature>
<dbReference type="SUPFAM" id="SSF55729">
    <property type="entry name" value="Acyl-CoA N-acyltransferases (Nat)"/>
    <property type="match status" value="1"/>
</dbReference>
<proteinExistence type="predicted"/>
<evidence type="ECO:0000313" key="3">
    <source>
        <dbReference type="Proteomes" id="UP000186323"/>
    </source>
</evidence>
<evidence type="ECO:0000313" key="2">
    <source>
        <dbReference type="EMBL" id="SFV73919.1"/>
    </source>
</evidence>
<dbReference type="KEGG" id="dpg:DESPIGER_2097"/>
<dbReference type="CDD" id="cd14789">
    <property type="entry name" value="Tiki"/>
    <property type="match status" value="1"/>
</dbReference>
<dbReference type="Pfam" id="PF13480">
    <property type="entry name" value="Acetyltransf_6"/>
    <property type="match status" value="1"/>
</dbReference>